<evidence type="ECO:0000256" key="3">
    <source>
        <dbReference type="ARBA" id="ARBA00022588"/>
    </source>
</evidence>
<evidence type="ECO:0000259" key="8">
    <source>
        <dbReference type="PROSITE" id="PS51830"/>
    </source>
</evidence>
<dbReference type="InterPro" id="IPR011029">
    <property type="entry name" value="DEATH-like_dom_sf"/>
</dbReference>
<evidence type="ECO:0000256" key="5">
    <source>
        <dbReference type="ARBA" id="ARBA00023198"/>
    </source>
</evidence>
<keyword evidence="5" id="KW-0395">Inflammatory response</keyword>
<keyword evidence="10" id="KW-1185">Reference proteome</keyword>
<dbReference type="PROSITE" id="PS50209">
    <property type="entry name" value="CARD"/>
    <property type="match status" value="1"/>
</dbReference>
<dbReference type="PANTHER" id="PTHR46985:SF2">
    <property type="entry name" value="APOPTOSIS-ASSOCIATED SPECK-LIKE PROTEIN CONTAINING A CARD"/>
    <property type="match status" value="1"/>
</dbReference>
<dbReference type="PROSITE" id="PS51830">
    <property type="entry name" value="FIIND"/>
    <property type="match status" value="1"/>
</dbReference>
<feature type="region of interest" description="Disordered" evidence="6">
    <location>
        <begin position="28"/>
        <end position="55"/>
    </location>
</feature>
<evidence type="ECO:0008006" key="11">
    <source>
        <dbReference type="Google" id="ProtNLM"/>
    </source>
</evidence>
<comment type="subcellular location">
    <subcellularLocation>
        <location evidence="1">Cytoplasm</location>
        <location evidence="1">Cytosol</location>
    </subcellularLocation>
</comment>
<dbReference type="GO" id="GO:0006954">
    <property type="term" value="P:inflammatory response"/>
    <property type="evidence" value="ECO:0007669"/>
    <property type="project" value="UniProtKB-KW"/>
</dbReference>
<dbReference type="InterPro" id="IPR001315">
    <property type="entry name" value="CARD"/>
</dbReference>
<dbReference type="GO" id="GO:0005829">
    <property type="term" value="C:cytosol"/>
    <property type="evidence" value="ECO:0007669"/>
    <property type="project" value="UniProtKB-SubCell"/>
</dbReference>
<evidence type="ECO:0000256" key="4">
    <source>
        <dbReference type="ARBA" id="ARBA00022859"/>
    </source>
</evidence>
<dbReference type="OMA" id="MRIPTSS"/>
<evidence type="ECO:0000256" key="1">
    <source>
        <dbReference type="ARBA" id="ARBA00004514"/>
    </source>
</evidence>
<dbReference type="Proteomes" id="UP000694546">
    <property type="component" value="Chromosome 16"/>
</dbReference>
<reference evidence="9" key="1">
    <citation type="submission" date="2025-08" db="UniProtKB">
        <authorList>
            <consortium name="Ensembl"/>
        </authorList>
    </citation>
    <scope>IDENTIFICATION</scope>
</reference>
<keyword evidence="4" id="KW-0391">Immunity</keyword>
<proteinExistence type="predicted"/>
<dbReference type="AlphaFoldDB" id="A0A8C5BWP9"/>
<reference evidence="9" key="2">
    <citation type="submission" date="2025-09" db="UniProtKB">
        <authorList>
            <consortium name="Ensembl"/>
        </authorList>
    </citation>
    <scope>IDENTIFICATION</scope>
</reference>
<organism evidence="9 10">
    <name type="scientific">Gadus morhua</name>
    <name type="common">Atlantic cod</name>
    <dbReference type="NCBI Taxonomy" id="8049"/>
    <lineage>
        <taxon>Eukaryota</taxon>
        <taxon>Metazoa</taxon>
        <taxon>Chordata</taxon>
        <taxon>Craniata</taxon>
        <taxon>Vertebrata</taxon>
        <taxon>Euteleostomi</taxon>
        <taxon>Actinopterygii</taxon>
        <taxon>Neopterygii</taxon>
        <taxon>Teleostei</taxon>
        <taxon>Neoteleostei</taxon>
        <taxon>Acanthomorphata</taxon>
        <taxon>Zeiogadaria</taxon>
        <taxon>Gadariae</taxon>
        <taxon>Gadiformes</taxon>
        <taxon>Gadoidei</taxon>
        <taxon>Gadidae</taxon>
        <taxon>Gadus</taxon>
    </lineage>
</organism>
<accession>A0A8C5BWP9</accession>
<dbReference type="SUPFAM" id="SSF47986">
    <property type="entry name" value="DEATH domain"/>
    <property type="match status" value="1"/>
</dbReference>
<dbReference type="Pfam" id="PF00619">
    <property type="entry name" value="CARD"/>
    <property type="match status" value="1"/>
</dbReference>
<evidence type="ECO:0000313" key="9">
    <source>
        <dbReference type="Ensembl" id="ENSGMOP00000054011.1"/>
    </source>
</evidence>
<feature type="domain" description="FIIND" evidence="8">
    <location>
        <begin position="75"/>
        <end position="356"/>
    </location>
</feature>
<evidence type="ECO:0000313" key="10">
    <source>
        <dbReference type="Proteomes" id="UP000694546"/>
    </source>
</evidence>
<feature type="domain" description="CARD" evidence="7">
    <location>
        <begin position="378"/>
        <end position="462"/>
    </location>
</feature>
<dbReference type="PANTHER" id="PTHR46985">
    <property type="entry name" value="NACHT, LRR AND PYD DOMAINS-CONTAINING PROTEIN 1"/>
    <property type="match status" value="1"/>
</dbReference>
<dbReference type="InterPro" id="IPR025307">
    <property type="entry name" value="FIIND_dom"/>
</dbReference>
<keyword evidence="3" id="KW-0399">Innate immunity</keyword>
<evidence type="ECO:0000256" key="2">
    <source>
        <dbReference type="ARBA" id="ARBA00022490"/>
    </source>
</evidence>
<dbReference type="Pfam" id="PF13553">
    <property type="entry name" value="FIIND"/>
    <property type="match status" value="1"/>
</dbReference>
<dbReference type="InterPro" id="IPR051249">
    <property type="entry name" value="NLRP_Inflammasome"/>
</dbReference>
<evidence type="ECO:0000256" key="6">
    <source>
        <dbReference type="SAM" id="MobiDB-lite"/>
    </source>
</evidence>
<name>A0A8C5BWP9_GADMO</name>
<evidence type="ECO:0000259" key="7">
    <source>
        <dbReference type="PROSITE" id="PS50209"/>
    </source>
</evidence>
<keyword evidence="2" id="KW-0963">Cytoplasm</keyword>
<dbReference type="GO" id="GO:0042981">
    <property type="term" value="P:regulation of apoptotic process"/>
    <property type="evidence" value="ECO:0007669"/>
    <property type="project" value="InterPro"/>
</dbReference>
<feature type="compositionally biased region" description="Acidic residues" evidence="6">
    <location>
        <begin position="36"/>
        <end position="50"/>
    </location>
</feature>
<dbReference type="Gene3D" id="1.10.533.10">
    <property type="entry name" value="Death Domain, Fas"/>
    <property type="match status" value="1"/>
</dbReference>
<sequence length="467" mass="53245">MTKPVPSFSYSLFLTKATALMLPSVRWQEPKVTSDSDSDSDSDSSAEFDEDNKVASAEVDEEEMHFKSRCEKCKTAQQSSEYEKITPSKISKWSFQIQLKGKGTYECSATGLVFEVSEQALVRYSVLSWFQFSEFLPDSWRPAGSIWNVDVVNKDPSVLQFIHFPHSLCLAEPEHELSFSVLHVKDRHANIESTVDFTASHVKWRVSSLSPVGLIIPSSLQVKHHALVLIYKERIKSKKKISIFHVFLASNDGSEIQAIDEQVLSSHKILIKMYKSAACRLGEKFHCLTSKPKGQIEPPKLEFVNKLLASKGFFEVRFGELPPFELFLKDSDCDEPLWSATIREEDLKFKKKPIVKPRRRFLPFKKTQVANTRLEGKLQRIRSEYVQRVSISVIKGLLDDLWQQKVFSTEDKDTVMNHKIKADQARCLIDMVMGKGERASQIMIDSMKERDPELCNTLGLISSPSLK</sequence>
<protein>
    <recommendedName>
        <fullName evidence="11">Caspase recruitment domain-containing protein 8</fullName>
    </recommendedName>
</protein>
<dbReference type="GO" id="GO:0045087">
    <property type="term" value="P:innate immune response"/>
    <property type="evidence" value="ECO:0007669"/>
    <property type="project" value="UniProtKB-KW"/>
</dbReference>
<dbReference type="GeneTree" id="ENSGT00650000094113"/>
<dbReference type="Pfam" id="PF23679">
    <property type="entry name" value="UPA-FIIND"/>
    <property type="match status" value="1"/>
</dbReference>
<dbReference type="Ensembl" id="ENSGMOT00000060160.1">
    <property type="protein sequence ID" value="ENSGMOP00000054011.1"/>
    <property type="gene ID" value="ENSGMOG00000035570.1"/>
</dbReference>